<name>A0A5C3MUB1_9AGAM</name>
<evidence type="ECO:0000256" key="1">
    <source>
        <dbReference type="SAM" id="MobiDB-lite"/>
    </source>
</evidence>
<feature type="domain" description="Protein kinase" evidence="2">
    <location>
        <begin position="262"/>
        <end position="666"/>
    </location>
</feature>
<dbReference type="SUPFAM" id="SSF56112">
    <property type="entry name" value="Protein kinase-like (PK-like)"/>
    <property type="match status" value="1"/>
</dbReference>
<dbReference type="GO" id="GO:0005524">
    <property type="term" value="F:ATP binding"/>
    <property type="evidence" value="ECO:0007669"/>
    <property type="project" value="InterPro"/>
</dbReference>
<dbReference type="Proteomes" id="UP000305948">
    <property type="component" value="Unassembled WGS sequence"/>
</dbReference>
<evidence type="ECO:0000313" key="4">
    <source>
        <dbReference type="Proteomes" id="UP000305948"/>
    </source>
</evidence>
<dbReference type="InterPro" id="IPR011009">
    <property type="entry name" value="Kinase-like_dom_sf"/>
</dbReference>
<proteinExistence type="predicted"/>
<protein>
    <recommendedName>
        <fullName evidence="2">Protein kinase domain-containing protein</fullName>
    </recommendedName>
</protein>
<accession>A0A5C3MUB1</accession>
<reference evidence="3 4" key="1">
    <citation type="journal article" date="2019" name="Nat. Ecol. Evol.">
        <title>Megaphylogeny resolves global patterns of mushroom evolution.</title>
        <authorList>
            <person name="Varga T."/>
            <person name="Krizsan K."/>
            <person name="Foldi C."/>
            <person name="Dima B."/>
            <person name="Sanchez-Garcia M."/>
            <person name="Sanchez-Ramirez S."/>
            <person name="Szollosi G.J."/>
            <person name="Szarkandi J.G."/>
            <person name="Papp V."/>
            <person name="Albert L."/>
            <person name="Andreopoulos W."/>
            <person name="Angelini C."/>
            <person name="Antonin V."/>
            <person name="Barry K.W."/>
            <person name="Bougher N.L."/>
            <person name="Buchanan P."/>
            <person name="Buyck B."/>
            <person name="Bense V."/>
            <person name="Catcheside P."/>
            <person name="Chovatia M."/>
            <person name="Cooper J."/>
            <person name="Damon W."/>
            <person name="Desjardin D."/>
            <person name="Finy P."/>
            <person name="Geml J."/>
            <person name="Haridas S."/>
            <person name="Hughes K."/>
            <person name="Justo A."/>
            <person name="Karasinski D."/>
            <person name="Kautmanova I."/>
            <person name="Kiss B."/>
            <person name="Kocsube S."/>
            <person name="Kotiranta H."/>
            <person name="LaButti K.M."/>
            <person name="Lechner B.E."/>
            <person name="Liimatainen K."/>
            <person name="Lipzen A."/>
            <person name="Lukacs Z."/>
            <person name="Mihaltcheva S."/>
            <person name="Morgado L.N."/>
            <person name="Niskanen T."/>
            <person name="Noordeloos M.E."/>
            <person name="Ohm R.A."/>
            <person name="Ortiz-Santana B."/>
            <person name="Ovrebo C."/>
            <person name="Racz N."/>
            <person name="Riley R."/>
            <person name="Savchenko A."/>
            <person name="Shiryaev A."/>
            <person name="Soop K."/>
            <person name="Spirin V."/>
            <person name="Szebenyi C."/>
            <person name="Tomsovsky M."/>
            <person name="Tulloss R.E."/>
            <person name="Uehling J."/>
            <person name="Grigoriev I.V."/>
            <person name="Vagvolgyi C."/>
            <person name="Papp T."/>
            <person name="Martin F.M."/>
            <person name="Miettinen O."/>
            <person name="Hibbett D.S."/>
            <person name="Nagy L.G."/>
        </authorList>
    </citation>
    <scope>NUCLEOTIDE SEQUENCE [LARGE SCALE GENOMIC DNA]</scope>
    <source>
        <strain evidence="3 4">OMC1185</strain>
    </source>
</reference>
<dbReference type="Pfam" id="PF17667">
    <property type="entry name" value="Pkinase_fungal"/>
    <property type="match status" value="1"/>
</dbReference>
<dbReference type="OrthoDB" id="5584477at2759"/>
<dbReference type="GO" id="GO:0004672">
    <property type="term" value="F:protein kinase activity"/>
    <property type="evidence" value="ECO:0007669"/>
    <property type="project" value="InterPro"/>
</dbReference>
<dbReference type="PANTHER" id="PTHR38248">
    <property type="entry name" value="FUNK1 6"/>
    <property type="match status" value="1"/>
</dbReference>
<dbReference type="InterPro" id="IPR040976">
    <property type="entry name" value="Pkinase_fungal"/>
</dbReference>
<dbReference type="AlphaFoldDB" id="A0A5C3MUB1"/>
<dbReference type="InterPro" id="IPR000719">
    <property type="entry name" value="Prot_kinase_dom"/>
</dbReference>
<dbReference type="PROSITE" id="PS50011">
    <property type="entry name" value="PROTEIN_KINASE_DOM"/>
    <property type="match status" value="1"/>
</dbReference>
<feature type="compositionally biased region" description="Acidic residues" evidence="1">
    <location>
        <begin position="696"/>
        <end position="707"/>
    </location>
</feature>
<sequence>MPLSFTRDIGDVTAEMCAHAFYGTLPHEKAAESAPAEIQLLGTPFGKGSETIEDEEQQAIPDLRKRMRDELRDTWVNGKKRFVETLVRQREDVPSEEVATAFLESYEGFDCATKTWKGLPVNPEKEDSAVYEALETHLNAILGSFGRASRLVVRTDRKPMRHCQGSRGGKDVLTMPDILMLGHGPAMTKYTSIQEPYAYSQCVAPIEAKIQRQVDHKEDRLQLAVYARECFVQQPNRRYVYALLITEETVRLYQFDRAGAMYSSEYKLGEDAVTFVQIVLAISTMNEYDLGLDDRIFWRDNTCYFDPSRTGLTRYRVLNPDTPFQRCAIRGRGTTCWHVEDQEDKDQFLAKFAWRTEERYPEWKHLMKVQESGLRHVGTIGKLKGQRIGTISESRYGIPLLAEEVKKRRPEVSDRVGYWISQPYYGPSLEYFDSVPNFLRAMYDVVLGSKELYSIGIIHRDISIQNALLDTRAESPDYGILIDLDMAVSLDRTTSGVKTDIKTGTRAFQSLKVLSGEKGYHTYLDELESVFWAFSYIACSYESPGVPKKPTPSFLMQWRSANVSIATLAKQNFLENKNSWDHIAPGMGTAVPMLFDQLQDFFLAVTEGVRAKLRSKTKAGKARDDQKRQIEQRRRQQAQAVAVEQPLALPELSEDERRECRCSRWLDETVLKHYKRVLDEIAYAVEVAENPRPSEETDDSGDGDGSEADTGRLGLGADDDGQVQADPATQEQDRRWYLNDVDGVSGGSLESQYAGSSKRGASGDLEASSLERGKKRPKSFHPRSLGG</sequence>
<dbReference type="STRING" id="5364.A0A5C3MUB1"/>
<dbReference type="Gene3D" id="1.10.510.10">
    <property type="entry name" value="Transferase(Phosphotransferase) domain 1"/>
    <property type="match status" value="1"/>
</dbReference>
<feature type="compositionally biased region" description="Basic and acidic residues" evidence="1">
    <location>
        <begin position="621"/>
        <end position="634"/>
    </location>
</feature>
<feature type="region of interest" description="Disordered" evidence="1">
    <location>
        <begin position="687"/>
        <end position="787"/>
    </location>
</feature>
<dbReference type="PANTHER" id="PTHR38248:SF2">
    <property type="entry name" value="FUNK1 11"/>
    <property type="match status" value="1"/>
</dbReference>
<evidence type="ECO:0000259" key="2">
    <source>
        <dbReference type="PROSITE" id="PS50011"/>
    </source>
</evidence>
<dbReference type="EMBL" id="ML213519">
    <property type="protein sequence ID" value="TFK48362.1"/>
    <property type="molecule type" value="Genomic_DNA"/>
</dbReference>
<keyword evidence="4" id="KW-1185">Reference proteome</keyword>
<organism evidence="3 4">
    <name type="scientific">Heliocybe sulcata</name>
    <dbReference type="NCBI Taxonomy" id="5364"/>
    <lineage>
        <taxon>Eukaryota</taxon>
        <taxon>Fungi</taxon>
        <taxon>Dikarya</taxon>
        <taxon>Basidiomycota</taxon>
        <taxon>Agaricomycotina</taxon>
        <taxon>Agaricomycetes</taxon>
        <taxon>Gloeophyllales</taxon>
        <taxon>Gloeophyllaceae</taxon>
        <taxon>Heliocybe</taxon>
    </lineage>
</organism>
<gene>
    <name evidence="3" type="ORF">OE88DRAFT_518314</name>
</gene>
<feature type="region of interest" description="Disordered" evidence="1">
    <location>
        <begin position="616"/>
        <end position="642"/>
    </location>
</feature>
<evidence type="ECO:0000313" key="3">
    <source>
        <dbReference type="EMBL" id="TFK48362.1"/>
    </source>
</evidence>